<dbReference type="RefSeq" id="WP_203990234.1">
    <property type="nucleotide sequence ID" value="NZ_BOOU01000067.1"/>
</dbReference>
<evidence type="ECO:0000313" key="2">
    <source>
        <dbReference type="Proteomes" id="UP000655287"/>
    </source>
</evidence>
<dbReference type="SUPFAM" id="SSF55961">
    <property type="entry name" value="Bet v1-like"/>
    <property type="match status" value="1"/>
</dbReference>
<name>A0A919R5F2_9ACTN</name>
<dbReference type="Proteomes" id="UP000655287">
    <property type="component" value="Unassembled WGS sequence"/>
</dbReference>
<reference evidence="1" key="1">
    <citation type="submission" date="2021-01" db="EMBL/GenBank/DDBJ databases">
        <title>Whole genome shotgun sequence of Sphaerisporangium rufum NBRC 109079.</title>
        <authorList>
            <person name="Komaki H."/>
            <person name="Tamura T."/>
        </authorList>
    </citation>
    <scope>NUCLEOTIDE SEQUENCE</scope>
    <source>
        <strain evidence="1">NBRC 109079</strain>
    </source>
</reference>
<dbReference type="EMBL" id="BOOU01000067">
    <property type="protein sequence ID" value="GII79989.1"/>
    <property type="molecule type" value="Genomic_DNA"/>
</dbReference>
<keyword evidence="2" id="KW-1185">Reference proteome</keyword>
<evidence type="ECO:0000313" key="1">
    <source>
        <dbReference type="EMBL" id="GII79989.1"/>
    </source>
</evidence>
<organism evidence="1 2">
    <name type="scientific">Sphaerisporangium rufum</name>
    <dbReference type="NCBI Taxonomy" id="1381558"/>
    <lineage>
        <taxon>Bacteria</taxon>
        <taxon>Bacillati</taxon>
        <taxon>Actinomycetota</taxon>
        <taxon>Actinomycetes</taxon>
        <taxon>Streptosporangiales</taxon>
        <taxon>Streptosporangiaceae</taxon>
        <taxon>Sphaerisporangium</taxon>
    </lineage>
</organism>
<evidence type="ECO:0008006" key="3">
    <source>
        <dbReference type="Google" id="ProtNLM"/>
    </source>
</evidence>
<sequence>MSVETDDLPYVDEHRTTVDAPRAAVWTALRRYAASLGVGAGNPLALLLGTVPPTGFAEVERVPNERLGLAGRHRFSRYLLVFELADAANGSTTVRARSYAAFPGPHGRLYRALVIGSGGHVVAVRGMLREIRRRSLR</sequence>
<comment type="caution">
    <text evidence="1">The sequence shown here is derived from an EMBL/GenBank/DDBJ whole genome shotgun (WGS) entry which is preliminary data.</text>
</comment>
<accession>A0A919R5F2</accession>
<dbReference type="AlphaFoldDB" id="A0A919R5F2"/>
<protein>
    <recommendedName>
        <fullName evidence="3">DUF2867 domain-containing protein</fullName>
    </recommendedName>
</protein>
<gene>
    <name evidence="1" type="ORF">Sru01_49710</name>
</gene>
<proteinExistence type="predicted"/>